<dbReference type="PROSITE" id="PS50158">
    <property type="entry name" value="ZF_CCHC"/>
    <property type="match status" value="1"/>
</dbReference>
<dbReference type="PANTHER" id="PTHR37610:SF40">
    <property type="entry name" value="OS01G0909600 PROTEIN"/>
    <property type="match status" value="1"/>
</dbReference>
<name>A0AAV3R3Z9_LITER</name>
<dbReference type="GO" id="GO:0008270">
    <property type="term" value="F:zinc ion binding"/>
    <property type="evidence" value="ECO:0007669"/>
    <property type="project" value="UniProtKB-KW"/>
</dbReference>
<dbReference type="InterPro" id="IPR054722">
    <property type="entry name" value="PolX-like_BBD"/>
</dbReference>
<dbReference type="InterPro" id="IPR001878">
    <property type="entry name" value="Znf_CCHC"/>
</dbReference>
<keyword evidence="1" id="KW-0479">Metal-binding</keyword>
<keyword evidence="1" id="KW-0863">Zinc-finger</keyword>
<dbReference type="Pfam" id="PF22936">
    <property type="entry name" value="Pol_BBD"/>
    <property type="match status" value="1"/>
</dbReference>
<organism evidence="3 4">
    <name type="scientific">Lithospermum erythrorhizon</name>
    <name type="common">Purple gromwell</name>
    <name type="synonym">Lithospermum officinale var. erythrorhizon</name>
    <dbReference type="NCBI Taxonomy" id="34254"/>
    <lineage>
        <taxon>Eukaryota</taxon>
        <taxon>Viridiplantae</taxon>
        <taxon>Streptophyta</taxon>
        <taxon>Embryophyta</taxon>
        <taxon>Tracheophyta</taxon>
        <taxon>Spermatophyta</taxon>
        <taxon>Magnoliopsida</taxon>
        <taxon>eudicotyledons</taxon>
        <taxon>Gunneridae</taxon>
        <taxon>Pentapetalae</taxon>
        <taxon>asterids</taxon>
        <taxon>lamiids</taxon>
        <taxon>Boraginales</taxon>
        <taxon>Boraginaceae</taxon>
        <taxon>Boraginoideae</taxon>
        <taxon>Lithospermeae</taxon>
        <taxon>Lithospermum</taxon>
    </lineage>
</organism>
<dbReference type="SUPFAM" id="SSF57756">
    <property type="entry name" value="Retrovirus zinc finger-like domains"/>
    <property type="match status" value="1"/>
</dbReference>
<dbReference type="GO" id="GO:0003676">
    <property type="term" value="F:nucleic acid binding"/>
    <property type="evidence" value="ECO:0007669"/>
    <property type="project" value="InterPro"/>
</dbReference>
<comment type="caution">
    <text evidence="3">The sequence shown here is derived from an EMBL/GenBank/DDBJ whole genome shotgun (WGS) entry which is preliminary data.</text>
</comment>
<proteinExistence type="predicted"/>
<sequence>MANPPNDPINGSKYKVDDPLYLHSSDHSSLVLVSDLLTEHDYQTWSRAMIIALQARDKVVFINGEFMKPSQEEDTFKQWSSLAKTHGMISNVEKQKRLNILDPLDISSMQATARFNQRSDYSKNQFQNARLNNQYQPTSKPQDQGFMKEDKSGYKCDYCQKRGHLRRDCFKLKGFPDLWPGVKDQKQKENVNVVQEMDTPMEFRADEQANSKNMQSTVVSKTDKTSLVHSVDYWIIDSGTTTHMCNDLTKFLSYHKLDVVLSIKLPDNSISKVGTIKIHDHLVLVDCLFVSSFQFNLLSVCKSSKSNSLVFKFFVDYCALQESETSRVIGIARENGGLFLLKPESFFTKLIDLFVVNHDMDNVVCTVAASVVDAKL</sequence>
<reference evidence="3 4" key="1">
    <citation type="submission" date="2024-01" db="EMBL/GenBank/DDBJ databases">
        <title>The complete chloroplast genome sequence of Lithospermum erythrorhizon: insights into the phylogenetic relationship among Boraginaceae species and the maternal lineages of purple gromwells.</title>
        <authorList>
            <person name="Okada T."/>
            <person name="Watanabe K."/>
        </authorList>
    </citation>
    <scope>NUCLEOTIDE SEQUENCE [LARGE SCALE GENOMIC DNA]</scope>
</reference>
<gene>
    <name evidence="3" type="ORF">LIER_24206</name>
</gene>
<evidence type="ECO:0000313" key="4">
    <source>
        <dbReference type="Proteomes" id="UP001454036"/>
    </source>
</evidence>
<dbReference type="Pfam" id="PF14244">
    <property type="entry name" value="Retrotran_gag_3"/>
    <property type="match status" value="1"/>
</dbReference>
<dbReference type="EMBL" id="BAABME010006983">
    <property type="protein sequence ID" value="GAA0169805.1"/>
    <property type="molecule type" value="Genomic_DNA"/>
</dbReference>
<keyword evidence="1" id="KW-0862">Zinc</keyword>
<protein>
    <recommendedName>
        <fullName evidence="2">CCHC-type domain-containing protein</fullName>
    </recommendedName>
</protein>
<dbReference type="InterPro" id="IPR029472">
    <property type="entry name" value="Copia-like_N"/>
</dbReference>
<dbReference type="Proteomes" id="UP001454036">
    <property type="component" value="Unassembled WGS sequence"/>
</dbReference>
<dbReference type="AlphaFoldDB" id="A0AAV3R3Z9"/>
<evidence type="ECO:0000256" key="1">
    <source>
        <dbReference type="PROSITE-ProRule" id="PRU00047"/>
    </source>
</evidence>
<evidence type="ECO:0000259" key="2">
    <source>
        <dbReference type="PROSITE" id="PS50158"/>
    </source>
</evidence>
<dbReference type="PANTHER" id="PTHR37610">
    <property type="entry name" value="CCHC-TYPE DOMAIN-CONTAINING PROTEIN"/>
    <property type="match status" value="1"/>
</dbReference>
<keyword evidence="4" id="KW-1185">Reference proteome</keyword>
<dbReference type="InterPro" id="IPR036875">
    <property type="entry name" value="Znf_CCHC_sf"/>
</dbReference>
<accession>A0AAV3R3Z9</accession>
<evidence type="ECO:0000313" key="3">
    <source>
        <dbReference type="EMBL" id="GAA0169805.1"/>
    </source>
</evidence>
<feature type="domain" description="CCHC-type" evidence="2">
    <location>
        <begin position="155"/>
        <end position="169"/>
    </location>
</feature>